<organism evidence="3 4">
    <name type="scientific">Saccharothrix syringae</name>
    <name type="common">Nocardiopsis syringae</name>
    <dbReference type="NCBI Taxonomy" id="103733"/>
    <lineage>
        <taxon>Bacteria</taxon>
        <taxon>Bacillati</taxon>
        <taxon>Actinomycetota</taxon>
        <taxon>Actinomycetes</taxon>
        <taxon>Pseudonocardiales</taxon>
        <taxon>Pseudonocardiaceae</taxon>
        <taxon>Saccharothrix</taxon>
    </lineage>
</organism>
<feature type="region of interest" description="Disordered" evidence="1">
    <location>
        <begin position="1"/>
        <end position="23"/>
    </location>
</feature>
<dbReference type="GO" id="GO:0006313">
    <property type="term" value="P:DNA transposition"/>
    <property type="evidence" value="ECO:0007669"/>
    <property type="project" value="InterPro"/>
</dbReference>
<dbReference type="InterPro" id="IPR003346">
    <property type="entry name" value="Transposase_20"/>
</dbReference>
<dbReference type="PANTHER" id="PTHR33055:SF3">
    <property type="entry name" value="PUTATIVE TRANSPOSASE FOR IS117-RELATED"/>
    <property type="match status" value="1"/>
</dbReference>
<feature type="region of interest" description="Disordered" evidence="1">
    <location>
        <begin position="61"/>
        <end position="90"/>
    </location>
</feature>
<accession>A0A5Q0GV22</accession>
<dbReference type="GO" id="GO:0003677">
    <property type="term" value="F:DNA binding"/>
    <property type="evidence" value="ECO:0007669"/>
    <property type="project" value="InterPro"/>
</dbReference>
<dbReference type="AlphaFoldDB" id="A0A5Q0GV22"/>
<dbReference type="GO" id="GO:0004803">
    <property type="term" value="F:transposase activity"/>
    <property type="evidence" value="ECO:0007669"/>
    <property type="project" value="InterPro"/>
</dbReference>
<gene>
    <name evidence="3" type="ORF">EKG83_09775</name>
</gene>
<dbReference type="KEGG" id="ssyi:EKG83_09775"/>
<name>A0A5Q0GV22_SACSY</name>
<feature type="domain" description="Transposase IS116/IS110/IS902 C-terminal" evidence="2">
    <location>
        <begin position="40"/>
        <end position="111"/>
    </location>
</feature>
<dbReference type="Pfam" id="PF02371">
    <property type="entry name" value="Transposase_20"/>
    <property type="match status" value="1"/>
</dbReference>
<proteinExistence type="predicted"/>
<dbReference type="Proteomes" id="UP000325787">
    <property type="component" value="Chromosome"/>
</dbReference>
<dbReference type="PANTHER" id="PTHR33055">
    <property type="entry name" value="TRANSPOSASE FOR INSERTION SEQUENCE ELEMENT IS1111A"/>
    <property type="match status" value="1"/>
</dbReference>
<protein>
    <recommendedName>
        <fullName evidence="2">Transposase IS116/IS110/IS902 C-terminal domain-containing protein</fullName>
    </recommendedName>
</protein>
<evidence type="ECO:0000313" key="4">
    <source>
        <dbReference type="Proteomes" id="UP000325787"/>
    </source>
</evidence>
<evidence type="ECO:0000313" key="3">
    <source>
        <dbReference type="EMBL" id="QFZ17733.1"/>
    </source>
</evidence>
<dbReference type="OrthoDB" id="4337860at2"/>
<dbReference type="EMBL" id="CP034550">
    <property type="protein sequence ID" value="QFZ17733.1"/>
    <property type="molecule type" value="Genomic_DNA"/>
</dbReference>
<evidence type="ECO:0000259" key="2">
    <source>
        <dbReference type="Pfam" id="PF02371"/>
    </source>
</evidence>
<keyword evidence="4" id="KW-1185">Reference proteome</keyword>
<feature type="compositionally biased region" description="Polar residues" evidence="1">
    <location>
        <begin position="13"/>
        <end position="23"/>
    </location>
</feature>
<reference evidence="4" key="1">
    <citation type="journal article" date="2021" name="Curr. Microbiol.">
        <title>Complete genome of nocamycin-producing strain Saccharothrix syringae NRRL B-16468 reveals the biosynthetic potential for secondary metabolites.</title>
        <authorList>
            <person name="Mo X."/>
            <person name="Yang S."/>
        </authorList>
    </citation>
    <scope>NUCLEOTIDE SEQUENCE [LARGE SCALE GENOMIC DNA]</scope>
    <source>
        <strain evidence="4">ATCC 51364 / DSM 43886 / JCM 6844 / KCTC 9398 / NBRC 14523 / NRRL B-16468 / INA 2240</strain>
    </source>
</reference>
<sequence>MISELATIDRKTTSANKHPPNYSTRLAATCANSTTSVRPAARILGDVGDISRLPDRGRFASWNGTAPIDASSGDQRRHRLSQAGNHPASTASCTSWPMCNSATTSRCRAYYRRKLADGNSSCEAIRSLRNTPACAGSRATRTSSKRSWTEHPRVRGVEASRPAALRTKTAFLIHFVFVDRPLLGSHASTVPYAVGCTDRRAGGDVSCLYDRPTPGERPSPVGELARHAGSVSVSGVRCPLHRRRLPRSTRKGVGPCRCRLHVQAAGSAGDGHGVAVWLVVSWSPVRASVHRFRRAWRRRCSTSGATWE</sequence>
<evidence type="ECO:0000256" key="1">
    <source>
        <dbReference type="SAM" id="MobiDB-lite"/>
    </source>
</evidence>
<dbReference type="InterPro" id="IPR047650">
    <property type="entry name" value="Transpos_IS110"/>
</dbReference>
<feature type="region of interest" description="Disordered" evidence="1">
    <location>
        <begin position="133"/>
        <end position="154"/>
    </location>
</feature>